<name>A0A1T4T4Q4_9HYPH</name>
<organism evidence="4 5">
    <name type="scientific">Consotaella salsifontis</name>
    <dbReference type="NCBI Taxonomy" id="1365950"/>
    <lineage>
        <taxon>Bacteria</taxon>
        <taxon>Pseudomonadati</taxon>
        <taxon>Pseudomonadota</taxon>
        <taxon>Alphaproteobacteria</taxon>
        <taxon>Hyphomicrobiales</taxon>
        <taxon>Aurantimonadaceae</taxon>
        <taxon>Consotaella</taxon>
    </lineage>
</organism>
<feature type="signal peptide" evidence="2">
    <location>
        <begin position="1"/>
        <end position="22"/>
    </location>
</feature>
<keyword evidence="2" id="KW-0732">Signal</keyword>
<dbReference type="AlphaFoldDB" id="A0A1T4T4Q4"/>
<reference evidence="4 5" key="1">
    <citation type="submission" date="2017-02" db="EMBL/GenBank/DDBJ databases">
        <authorList>
            <person name="Peterson S.W."/>
        </authorList>
    </citation>
    <scope>NUCLEOTIDE SEQUENCE [LARGE SCALE GENOMIC DNA]</scope>
    <source>
        <strain evidence="4 5">USBA 369</strain>
    </source>
</reference>
<dbReference type="PANTHER" id="PTHR19328">
    <property type="entry name" value="HEDGEHOG-INTERACTING PROTEIN"/>
    <property type="match status" value="1"/>
</dbReference>
<evidence type="ECO:0000313" key="4">
    <source>
        <dbReference type="EMBL" id="SKA35416.1"/>
    </source>
</evidence>
<dbReference type="Pfam" id="PF07995">
    <property type="entry name" value="GSDH"/>
    <property type="match status" value="1"/>
</dbReference>
<dbReference type="PANTHER" id="PTHR19328:SF75">
    <property type="entry name" value="ALDOSE SUGAR DEHYDROGENASE YLII"/>
    <property type="match status" value="1"/>
</dbReference>
<sequence>MRLTLSLIAAGSLLAFASAAPAQQKTAETQPPNAPGQTPAFPAQTRAPLPDDPVKVDVETVAKDLPHLWAMEFLPDGRMLVTAKKGEMYVVSKDGTKSAAIEGVPKVADAGQGGLLDVALSPNFSQDNLVFFSFSEPRDGGNGTSVGRARLSLGDTPRLEDVQVIFRQMPTYDGNKHFGSRLVFAEDGTLFATVGERSDTPIRDKAQDISTGLGKVFHMNTDGSPAKNNPFLDREDAVPQIWSYGHRNLQAAALGPDGKLWTVEHGPKGGDELNHPGAGKNYGWPIITYGEDYNGKPIGKGITKKDGMEQPVYYWDPVIGPSGMAFYQGDEFPAWNGKTILIGGLVSQGVVALTLNGEGRVASEQRIPLKARIRDVKVGPDGAVYAVTETRGGSSSILKLTRG</sequence>
<evidence type="ECO:0000256" key="1">
    <source>
        <dbReference type="SAM" id="MobiDB-lite"/>
    </source>
</evidence>
<dbReference type="InterPro" id="IPR011041">
    <property type="entry name" value="Quinoprot_gluc/sorb_DH_b-prop"/>
</dbReference>
<feature type="domain" description="Glucose/Sorbosone dehydrogenase" evidence="3">
    <location>
        <begin position="66"/>
        <end position="393"/>
    </location>
</feature>
<proteinExistence type="predicted"/>
<dbReference type="InterPro" id="IPR012938">
    <property type="entry name" value="Glc/Sorbosone_DH"/>
</dbReference>
<dbReference type="Gene3D" id="2.120.10.30">
    <property type="entry name" value="TolB, C-terminal domain"/>
    <property type="match status" value="1"/>
</dbReference>
<dbReference type="RefSeq" id="WP_116002848.1">
    <property type="nucleotide sequence ID" value="NZ_FUXL01000019.1"/>
</dbReference>
<evidence type="ECO:0000256" key="2">
    <source>
        <dbReference type="SAM" id="SignalP"/>
    </source>
</evidence>
<keyword evidence="5" id="KW-1185">Reference proteome</keyword>
<accession>A0A1T4T4Q4</accession>
<dbReference type="OrthoDB" id="9770043at2"/>
<dbReference type="STRING" id="1365950.SAMN05428963_11911"/>
<feature type="chain" id="PRO_5010538361" evidence="2">
    <location>
        <begin position="23"/>
        <end position="403"/>
    </location>
</feature>
<dbReference type="SUPFAM" id="SSF50952">
    <property type="entry name" value="Soluble quinoprotein glucose dehydrogenase"/>
    <property type="match status" value="1"/>
</dbReference>
<dbReference type="EMBL" id="FUXL01000019">
    <property type="protein sequence ID" value="SKA35416.1"/>
    <property type="molecule type" value="Genomic_DNA"/>
</dbReference>
<feature type="region of interest" description="Disordered" evidence="1">
    <location>
        <begin position="23"/>
        <end position="51"/>
    </location>
</feature>
<protein>
    <submittedName>
        <fullName evidence="4">Glucose/arabinose dehydrogenase, beta-propeller fold</fullName>
    </submittedName>
</protein>
<gene>
    <name evidence="4" type="ORF">SAMN05428963_11911</name>
</gene>
<dbReference type="InterPro" id="IPR011042">
    <property type="entry name" value="6-blade_b-propeller_TolB-like"/>
</dbReference>
<evidence type="ECO:0000259" key="3">
    <source>
        <dbReference type="Pfam" id="PF07995"/>
    </source>
</evidence>
<evidence type="ECO:0000313" key="5">
    <source>
        <dbReference type="Proteomes" id="UP000190135"/>
    </source>
</evidence>
<dbReference type="Proteomes" id="UP000190135">
    <property type="component" value="Unassembled WGS sequence"/>
</dbReference>